<evidence type="ECO:0000256" key="4">
    <source>
        <dbReference type="SAM" id="MobiDB-lite"/>
    </source>
</evidence>
<dbReference type="Gene3D" id="3.20.20.140">
    <property type="entry name" value="Metal-dependent hydrolases"/>
    <property type="match status" value="1"/>
</dbReference>
<comment type="caution">
    <text evidence="5">The sequence shown here is derived from an EMBL/GenBank/DDBJ whole genome shotgun (WGS) entry which is preliminary data.</text>
</comment>
<dbReference type="AlphaFoldDB" id="A0A9Q3H9Q2"/>
<feature type="region of interest" description="Disordered" evidence="4">
    <location>
        <begin position="20"/>
        <end position="40"/>
    </location>
</feature>
<keyword evidence="3" id="KW-0819">tRNA processing</keyword>
<dbReference type="GO" id="GO:0003723">
    <property type="term" value="F:RNA binding"/>
    <property type="evidence" value="ECO:0007669"/>
    <property type="project" value="TreeGrafter"/>
</dbReference>
<dbReference type="GO" id="GO:0008033">
    <property type="term" value="P:tRNA processing"/>
    <property type="evidence" value="ECO:0007669"/>
    <property type="project" value="UniProtKB-KW"/>
</dbReference>
<dbReference type="OrthoDB" id="17948at2759"/>
<dbReference type="SUPFAM" id="SSF89550">
    <property type="entry name" value="PHP domain-like"/>
    <property type="match status" value="1"/>
</dbReference>
<dbReference type="EMBL" id="AVOT02013652">
    <property type="protein sequence ID" value="MBW0496496.1"/>
    <property type="molecule type" value="Genomic_DNA"/>
</dbReference>
<evidence type="ECO:0000256" key="3">
    <source>
        <dbReference type="ARBA" id="ARBA00022694"/>
    </source>
</evidence>
<organism evidence="5 6">
    <name type="scientific">Austropuccinia psidii MF-1</name>
    <dbReference type="NCBI Taxonomy" id="1389203"/>
    <lineage>
        <taxon>Eukaryota</taxon>
        <taxon>Fungi</taxon>
        <taxon>Dikarya</taxon>
        <taxon>Basidiomycota</taxon>
        <taxon>Pucciniomycotina</taxon>
        <taxon>Pucciniomycetes</taxon>
        <taxon>Pucciniales</taxon>
        <taxon>Sphaerophragmiaceae</taxon>
        <taxon>Austropuccinia</taxon>
    </lineage>
</organism>
<feature type="region of interest" description="Disordered" evidence="4">
    <location>
        <begin position="337"/>
        <end position="386"/>
    </location>
</feature>
<name>A0A9Q3H9Q2_9BASI</name>
<evidence type="ECO:0000313" key="6">
    <source>
        <dbReference type="Proteomes" id="UP000765509"/>
    </source>
</evidence>
<evidence type="ECO:0000313" key="5">
    <source>
        <dbReference type="EMBL" id="MBW0496496.1"/>
    </source>
</evidence>
<sequence length="386" mass="42140">MYLDLNIPWPTHHLNYLLQQSSKKSKQTHSNPSKSHQTNIDIWHGISPQEKQNLRDLVECAIKLGYSVIAFNLIIPQSLDPLLLAPHFPFPDDQPPFADLDPRTCSNSNSNHFDKTILQLSRLTLVMDEKGPSGAKGVFGFASSQATYLSQYSILSLMPLDSVAFSHACLSLSTPSPTGIDLISLDLASSSKLPFQMQLSTVSQALKNHVLFELNYSPTTSANRYLSYSSTNFPIVASSTNCRRNLVSGAKDLIRVTNCGKGLVISSGAKTWSELRSGDDVVNFMNVVGISHEFAKKATTANPKAIVSKARSTRLTHKGVISNPIVVVSSLVNSESSTSLSSKDHGHINKNDGPLKRGFASTDSQTTSDSFVEDFKPSKRIKNQSS</sequence>
<comment type="subcellular location">
    <subcellularLocation>
        <location evidence="1">Nucleus</location>
    </subcellularLocation>
</comment>
<dbReference type="InterPro" id="IPR002738">
    <property type="entry name" value="RNase_P_p30"/>
</dbReference>
<dbReference type="Proteomes" id="UP000765509">
    <property type="component" value="Unassembled WGS sequence"/>
</dbReference>
<keyword evidence="6" id="KW-1185">Reference proteome</keyword>
<dbReference type="GO" id="GO:0005655">
    <property type="term" value="C:nucleolar ribonuclease P complex"/>
    <property type="evidence" value="ECO:0007669"/>
    <property type="project" value="TreeGrafter"/>
</dbReference>
<feature type="compositionally biased region" description="Polar residues" evidence="4">
    <location>
        <begin position="28"/>
        <end position="40"/>
    </location>
</feature>
<dbReference type="Pfam" id="PF01876">
    <property type="entry name" value="RNase_P_p30"/>
    <property type="match status" value="1"/>
</dbReference>
<feature type="compositionally biased region" description="Polar residues" evidence="4">
    <location>
        <begin position="361"/>
        <end position="370"/>
    </location>
</feature>
<comment type="similarity">
    <text evidence="2">Belongs to the eukaryotic/archaeal RNase P protein component 3 family.</text>
</comment>
<dbReference type="PANTHER" id="PTHR13031">
    <property type="entry name" value="RIBONUCLEASE P SUBUNIT P30"/>
    <property type="match status" value="1"/>
</dbReference>
<gene>
    <name evidence="5" type="ORF">O181_036211</name>
</gene>
<accession>A0A9Q3H9Q2</accession>
<evidence type="ECO:0000256" key="2">
    <source>
        <dbReference type="ARBA" id="ARBA00007331"/>
    </source>
</evidence>
<dbReference type="PANTHER" id="PTHR13031:SF0">
    <property type="entry name" value="RIBONUCLEASE P PROTEIN SUBUNIT P30"/>
    <property type="match status" value="1"/>
</dbReference>
<protein>
    <submittedName>
        <fullName evidence="5">Uncharacterized protein</fullName>
    </submittedName>
</protein>
<proteinExistence type="inferred from homology"/>
<dbReference type="InterPro" id="IPR016195">
    <property type="entry name" value="Pol/histidinol_Pase-like"/>
</dbReference>
<reference evidence="5" key="1">
    <citation type="submission" date="2021-03" db="EMBL/GenBank/DDBJ databases">
        <title>Draft genome sequence of rust myrtle Austropuccinia psidii MF-1, a brazilian biotype.</title>
        <authorList>
            <person name="Quecine M.C."/>
            <person name="Pachon D.M.R."/>
            <person name="Bonatelli M.L."/>
            <person name="Correr F.H."/>
            <person name="Franceschini L.M."/>
            <person name="Leite T.F."/>
            <person name="Margarido G.R.A."/>
            <person name="Almeida C.A."/>
            <person name="Ferrarezi J.A."/>
            <person name="Labate C.A."/>
        </authorList>
    </citation>
    <scope>NUCLEOTIDE SEQUENCE</scope>
    <source>
        <strain evidence="5">MF-1</strain>
    </source>
</reference>
<evidence type="ECO:0000256" key="1">
    <source>
        <dbReference type="ARBA" id="ARBA00004123"/>
    </source>
</evidence>
<feature type="compositionally biased region" description="Basic and acidic residues" evidence="4">
    <location>
        <begin position="342"/>
        <end position="355"/>
    </location>
</feature>